<evidence type="ECO:0000313" key="3">
    <source>
        <dbReference type="Proteomes" id="UP000193104"/>
    </source>
</evidence>
<feature type="transmembrane region" description="Helical" evidence="1">
    <location>
        <begin position="59"/>
        <end position="77"/>
    </location>
</feature>
<feature type="transmembrane region" description="Helical" evidence="1">
    <location>
        <begin position="122"/>
        <end position="144"/>
    </location>
</feature>
<dbReference type="Proteomes" id="UP000193104">
    <property type="component" value="Unassembled WGS sequence"/>
</dbReference>
<reference evidence="2 3" key="1">
    <citation type="journal article" date="2017" name="Antonie Van Leeuwenhoek">
        <title>Phylogenomic resolution of the bacterial genus Pantoea and its relationship with Erwinia and Tatumella.</title>
        <authorList>
            <person name="Palmer M."/>
            <person name="Steenkamp E.T."/>
            <person name="Coetzee M.P."/>
            <person name="Chan W.Y."/>
            <person name="van Zyl E."/>
            <person name="De Maayer P."/>
            <person name="Coutinho T.A."/>
            <person name="Blom J."/>
            <person name="Smits T.H."/>
            <person name="Duffy B."/>
            <person name="Venter S.N."/>
        </authorList>
    </citation>
    <scope>NUCLEOTIDE SEQUENCE [LARGE SCALE GENOMIC DNA]</scope>
    <source>
        <strain evidence="2 3">LMG 26277</strain>
    </source>
</reference>
<keyword evidence="1" id="KW-1133">Transmembrane helix</keyword>
<keyword evidence="3" id="KW-1185">Reference proteome</keyword>
<dbReference type="EMBL" id="MLFS01000002">
    <property type="protein sequence ID" value="ORM75008.1"/>
    <property type="molecule type" value="Genomic_DNA"/>
</dbReference>
<accession>A0A1X1DEE3</accession>
<sequence length="145" mass="15695">MDNHSGKHATSTDTLTVSCHLYNRTSVFIATLLGSVLAGGVLMAWNYQRTGQPTQAKKAWLYGFCGLLATCIASLYIPANIPGPAIVVPLAFAMSVIHQHVQGDMLKRHLHHGGQLASKWRAAGVGCMTMLAIMLVLMMIYSVVR</sequence>
<name>A0A1X1DEE3_9GAMM</name>
<keyword evidence="1" id="KW-0472">Membrane</keyword>
<gene>
    <name evidence="2" type="ORF">HA48_00650</name>
</gene>
<evidence type="ECO:0000256" key="1">
    <source>
        <dbReference type="SAM" id="Phobius"/>
    </source>
</evidence>
<comment type="caution">
    <text evidence="2">The sequence shown here is derived from an EMBL/GenBank/DDBJ whole genome shotgun (WGS) entry which is preliminary data.</text>
</comment>
<dbReference type="OrthoDB" id="6026237at2"/>
<organism evidence="2 3">
    <name type="scientific">Pantoea wallisii</name>
    <dbReference type="NCBI Taxonomy" id="1076551"/>
    <lineage>
        <taxon>Bacteria</taxon>
        <taxon>Pseudomonadati</taxon>
        <taxon>Pseudomonadota</taxon>
        <taxon>Gammaproteobacteria</taxon>
        <taxon>Enterobacterales</taxon>
        <taxon>Erwiniaceae</taxon>
        <taxon>Pantoea</taxon>
    </lineage>
</organism>
<evidence type="ECO:0000313" key="2">
    <source>
        <dbReference type="EMBL" id="ORM75008.1"/>
    </source>
</evidence>
<dbReference type="RefSeq" id="WP_128599322.1">
    <property type="nucleotide sequence ID" value="NZ_MLFS01000002.1"/>
</dbReference>
<dbReference type="STRING" id="1076551.HA48_00650"/>
<dbReference type="AlphaFoldDB" id="A0A1X1DEE3"/>
<protein>
    <submittedName>
        <fullName evidence="2">Uncharacterized protein</fullName>
    </submittedName>
</protein>
<feature type="transmembrane region" description="Helical" evidence="1">
    <location>
        <begin position="27"/>
        <end position="47"/>
    </location>
</feature>
<keyword evidence="1" id="KW-0812">Transmembrane</keyword>
<proteinExistence type="predicted"/>